<organism evidence="2 3">
    <name type="scientific">Glycine soja</name>
    <name type="common">Wild soybean</name>
    <dbReference type="NCBI Taxonomy" id="3848"/>
    <lineage>
        <taxon>Eukaryota</taxon>
        <taxon>Viridiplantae</taxon>
        <taxon>Streptophyta</taxon>
        <taxon>Embryophyta</taxon>
        <taxon>Tracheophyta</taxon>
        <taxon>Spermatophyta</taxon>
        <taxon>Magnoliopsida</taxon>
        <taxon>eudicotyledons</taxon>
        <taxon>Gunneridae</taxon>
        <taxon>Pentapetalae</taxon>
        <taxon>rosids</taxon>
        <taxon>fabids</taxon>
        <taxon>Fabales</taxon>
        <taxon>Fabaceae</taxon>
        <taxon>Papilionoideae</taxon>
        <taxon>50 kb inversion clade</taxon>
        <taxon>NPAAA clade</taxon>
        <taxon>indigoferoid/millettioid clade</taxon>
        <taxon>Phaseoleae</taxon>
        <taxon>Glycine</taxon>
        <taxon>Glycine subgen. Soja</taxon>
    </lineage>
</organism>
<keyword evidence="1" id="KW-1133">Transmembrane helix</keyword>
<proteinExistence type="predicted"/>
<evidence type="ECO:0008006" key="4">
    <source>
        <dbReference type="Google" id="ProtNLM"/>
    </source>
</evidence>
<keyword evidence="1" id="KW-0472">Membrane</keyword>
<evidence type="ECO:0000256" key="1">
    <source>
        <dbReference type="SAM" id="Phobius"/>
    </source>
</evidence>
<keyword evidence="1" id="KW-0812">Transmembrane</keyword>
<dbReference type="InterPro" id="IPR022143">
    <property type="entry name" value="DUF3675"/>
</dbReference>
<name>A0A445H4J4_GLYSO</name>
<protein>
    <recommendedName>
        <fullName evidence="4">RING-CH-type domain-containing protein</fullName>
    </recommendedName>
</protein>
<accession>A0A445H4J4</accession>
<reference evidence="2 3" key="1">
    <citation type="submission" date="2018-09" db="EMBL/GenBank/DDBJ databases">
        <title>A high-quality reference genome of wild soybean provides a powerful tool to mine soybean genomes.</title>
        <authorList>
            <person name="Xie M."/>
            <person name="Chung C.Y.L."/>
            <person name="Li M.-W."/>
            <person name="Wong F.-L."/>
            <person name="Chan T.-F."/>
            <person name="Lam H.-M."/>
        </authorList>
    </citation>
    <scope>NUCLEOTIDE SEQUENCE [LARGE SCALE GENOMIC DNA]</scope>
    <source>
        <strain evidence="3">cv. W05</strain>
        <tissue evidence="2">Hypocotyl of etiolated seedlings</tissue>
    </source>
</reference>
<keyword evidence="3" id="KW-1185">Reference proteome</keyword>
<evidence type="ECO:0000313" key="3">
    <source>
        <dbReference type="Proteomes" id="UP000289340"/>
    </source>
</evidence>
<dbReference type="EMBL" id="QZWG01000014">
    <property type="protein sequence ID" value="RZB68525.1"/>
    <property type="molecule type" value="Genomic_DNA"/>
</dbReference>
<dbReference type="Pfam" id="PF12428">
    <property type="entry name" value="DUF3675"/>
    <property type="match status" value="1"/>
</dbReference>
<dbReference type="GO" id="GO:0016020">
    <property type="term" value="C:membrane"/>
    <property type="evidence" value="ECO:0007669"/>
    <property type="project" value="TreeGrafter"/>
</dbReference>
<comment type="caution">
    <text evidence="2">The sequence shown here is derived from an EMBL/GenBank/DDBJ whole genome shotgun (WGS) entry which is preliminary data.</text>
</comment>
<feature type="transmembrane region" description="Helical" evidence="1">
    <location>
        <begin position="144"/>
        <end position="166"/>
    </location>
</feature>
<sequence length="183" mass="20629">MSDHLVVFVDHLACHVPVDSEKDSVSNLETPGAYSSSLKCVHHWCDEKGDITCEICLSEVAGQYGTPLEFCDPRLLAIAEAERQFLDVEYDEYAASNVRGVAFFRSTTLIPNSYCLVQLMALLLLLRAFSVSNGDNSNDDPSNFFSLFLLHAARFLLPCYIMAWAISILQHRQQRQVSLHYSY</sequence>
<dbReference type="PANTHER" id="PTHR23012:SF175">
    <property type="entry name" value="RING_FYVE_PHD ZINC FINGER SUPERFAMILY PROTEIN"/>
    <property type="match status" value="1"/>
</dbReference>
<dbReference type="InterPro" id="IPR033275">
    <property type="entry name" value="MARCH-like"/>
</dbReference>
<dbReference type="Proteomes" id="UP000289340">
    <property type="component" value="Chromosome 14"/>
</dbReference>
<gene>
    <name evidence="2" type="ORF">D0Y65_038347</name>
</gene>
<dbReference type="PANTHER" id="PTHR23012">
    <property type="entry name" value="RING/FYVE/PHD ZINC FINGER DOMAIN-CONTAINING"/>
    <property type="match status" value="1"/>
</dbReference>
<feature type="transmembrane region" description="Helical" evidence="1">
    <location>
        <begin position="114"/>
        <end position="132"/>
    </location>
</feature>
<dbReference type="GO" id="GO:0004842">
    <property type="term" value="F:ubiquitin-protein transferase activity"/>
    <property type="evidence" value="ECO:0007669"/>
    <property type="project" value="TreeGrafter"/>
</dbReference>
<dbReference type="GO" id="GO:0016567">
    <property type="term" value="P:protein ubiquitination"/>
    <property type="evidence" value="ECO:0007669"/>
    <property type="project" value="TreeGrafter"/>
</dbReference>
<dbReference type="AlphaFoldDB" id="A0A445H4J4"/>
<evidence type="ECO:0000313" key="2">
    <source>
        <dbReference type="EMBL" id="RZB68525.1"/>
    </source>
</evidence>